<dbReference type="GO" id="GO:0023052">
    <property type="term" value="P:signaling"/>
    <property type="evidence" value="ECO:0007669"/>
    <property type="project" value="UniProtKB-ARBA"/>
</dbReference>
<comment type="function">
    <text evidence="1">Positively regulates the activity of the minus-end directed microtubule motor protein dynein. May enhance dynein-mediated microtubule sliding by targeting dynein to the microtubule plus end. Required for nuclear migration during vegetative growth as well as development. Required for retrograde early endosome (EE) transport from the hyphal tip. Required for localization of dynein to the mitotic spindle poles. Recruits additional proteins to the dynein complex at SPBs.</text>
</comment>
<organism evidence="3 4">
    <name type="scientific">Aspergillus terreus</name>
    <dbReference type="NCBI Taxonomy" id="33178"/>
    <lineage>
        <taxon>Eukaryota</taxon>
        <taxon>Fungi</taxon>
        <taxon>Dikarya</taxon>
        <taxon>Ascomycota</taxon>
        <taxon>Pezizomycotina</taxon>
        <taxon>Eurotiomycetes</taxon>
        <taxon>Eurotiomycetidae</taxon>
        <taxon>Eurotiales</taxon>
        <taxon>Aspergillaceae</taxon>
        <taxon>Aspergillus</taxon>
        <taxon>Aspergillus subgen. Circumdati</taxon>
    </lineage>
</organism>
<accession>A0A5M3YT44</accession>
<comment type="subcellular location">
    <subcellularLocation>
        <location evidence="1">Cytoplasm</location>
        <location evidence="1">Cytoskeleton</location>
    </subcellularLocation>
    <subcellularLocation>
        <location evidence="1">Cytoplasm</location>
        <location evidence="1">Cytoskeleton</location>
        <location evidence="1">Spindle pole</location>
    </subcellularLocation>
    <text evidence="1">Localizes to the plus ends of microtubules at the hyphal tip and the mitotic spindle poles.</text>
</comment>
<evidence type="ECO:0000313" key="3">
    <source>
        <dbReference type="EMBL" id="GFF14342.1"/>
    </source>
</evidence>
<evidence type="ECO:0000313" key="4">
    <source>
        <dbReference type="Proteomes" id="UP000452235"/>
    </source>
</evidence>
<dbReference type="Proteomes" id="UP000452235">
    <property type="component" value="Unassembled WGS sequence"/>
</dbReference>
<dbReference type="PRINTS" id="PR00320">
    <property type="entry name" value="GPROTEINBRPT"/>
</dbReference>
<dbReference type="GO" id="GO:0000132">
    <property type="term" value="P:establishment of mitotic spindle orientation"/>
    <property type="evidence" value="ECO:0007669"/>
    <property type="project" value="UniProtKB-UniRule"/>
</dbReference>
<evidence type="ECO:0000259" key="2">
    <source>
        <dbReference type="Pfam" id="PF24951"/>
    </source>
</evidence>
<dbReference type="AlphaFoldDB" id="A0A5M3YT44"/>
<dbReference type="SMART" id="SM00320">
    <property type="entry name" value="WD40"/>
    <property type="match status" value="7"/>
</dbReference>
<dbReference type="OrthoDB" id="10264588at2759"/>
<dbReference type="InterPro" id="IPR001680">
    <property type="entry name" value="WD40_rpt"/>
</dbReference>
<comment type="similarity">
    <text evidence="1">Belongs to the WD repeat LIS1/nudF family.</text>
</comment>
<dbReference type="InterPro" id="IPR036322">
    <property type="entry name" value="WD40_repeat_dom_sf"/>
</dbReference>
<dbReference type="Pfam" id="PF00400">
    <property type="entry name" value="WD40"/>
    <property type="match status" value="6"/>
</dbReference>
<dbReference type="InterPro" id="IPR020472">
    <property type="entry name" value="WD40_PAC1"/>
</dbReference>
<keyword evidence="1" id="KW-0498">Mitosis</keyword>
<dbReference type="Gene3D" id="2.130.10.10">
    <property type="entry name" value="YVTN repeat-like/Quinoprotein amine dehydrogenase"/>
    <property type="match status" value="1"/>
</dbReference>
<comment type="caution">
    <text evidence="3">The sequence shown here is derived from an EMBL/GenBank/DDBJ whole genome shotgun (WGS) entry which is preliminary data.</text>
</comment>
<dbReference type="PIRSF" id="PIRSF037647">
    <property type="entry name" value="Dynein_regulator_Lis1"/>
    <property type="match status" value="1"/>
</dbReference>
<keyword evidence="4" id="KW-1185">Reference proteome</keyword>
<dbReference type="SUPFAM" id="SSF109925">
    <property type="entry name" value="Lissencephaly-1 protein (Lis-1, PAF-AH alpha) N-terminal domain"/>
    <property type="match status" value="1"/>
</dbReference>
<dbReference type="InterPro" id="IPR056795">
    <property type="entry name" value="PAC1-like_LisH-like_dom"/>
</dbReference>
<comment type="subunit">
    <text evidence="1">Self-associates. Interacts with nudE and dynein.</text>
</comment>
<keyword evidence="1" id="KW-0206">Cytoskeleton</keyword>
<protein>
    <recommendedName>
        <fullName evidence="1">Nuclear distribution protein nudF</fullName>
    </recommendedName>
    <alternativeName>
        <fullName evidence="1">Lissencephaly-1 homolog</fullName>
        <shortName evidence="1">LIS-1</shortName>
    </alternativeName>
</protein>
<dbReference type="GO" id="GO:0005874">
    <property type="term" value="C:microtubule"/>
    <property type="evidence" value="ECO:0007669"/>
    <property type="project" value="UniProtKB-KW"/>
</dbReference>
<keyword evidence="1" id="KW-0132">Cell division</keyword>
<gene>
    <name evidence="1" type="primary">nudF</name>
    <name evidence="1" type="synonym">lis1</name>
    <name evidence="3" type="ORF">ATEIFO6365_0003040800</name>
</gene>
<dbReference type="PROSITE" id="PS00678">
    <property type="entry name" value="WD_REPEATS_1"/>
    <property type="match status" value="2"/>
</dbReference>
<dbReference type="InterPro" id="IPR037190">
    <property type="entry name" value="LIS1_N"/>
</dbReference>
<reference evidence="3 4" key="1">
    <citation type="submission" date="2020-01" db="EMBL/GenBank/DDBJ databases">
        <title>Aspergillus terreus IFO 6365 whole genome shotgun sequence.</title>
        <authorList>
            <person name="Kanamasa S."/>
            <person name="Takahashi H."/>
        </authorList>
    </citation>
    <scope>NUCLEOTIDE SEQUENCE [LARGE SCALE GENOMIC DNA]</scope>
    <source>
        <strain evidence="3 4">IFO 6365</strain>
    </source>
</reference>
<dbReference type="InterPro" id="IPR015943">
    <property type="entry name" value="WD40/YVTN_repeat-like_dom_sf"/>
</dbReference>
<dbReference type="EMBL" id="BLJY01000003">
    <property type="protein sequence ID" value="GFF14342.1"/>
    <property type="molecule type" value="Genomic_DNA"/>
</dbReference>
<dbReference type="PROSITE" id="PS50082">
    <property type="entry name" value="WD_REPEATS_2"/>
    <property type="match status" value="6"/>
</dbReference>
<proteinExistence type="inferred from homology"/>
<name>A0A5M3YT44_ASPTE</name>
<evidence type="ECO:0000256" key="1">
    <source>
        <dbReference type="HAMAP-Rule" id="MF_03141"/>
    </source>
</evidence>
<dbReference type="Pfam" id="PF24951">
    <property type="entry name" value="LisH_PAC1"/>
    <property type="match status" value="1"/>
</dbReference>
<dbReference type="GO" id="GO:0051301">
    <property type="term" value="P:cell division"/>
    <property type="evidence" value="ECO:0007669"/>
    <property type="project" value="UniProtKB-KW"/>
</dbReference>
<dbReference type="SUPFAM" id="SSF50978">
    <property type="entry name" value="WD40 repeat-like"/>
    <property type="match status" value="1"/>
</dbReference>
<dbReference type="GO" id="GO:0051012">
    <property type="term" value="P:microtubule sliding"/>
    <property type="evidence" value="ECO:0007669"/>
    <property type="project" value="UniProtKB-UniRule"/>
</dbReference>
<dbReference type="CDD" id="cd00200">
    <property type="entry name" value="WD40"/>
    <property type="match status" value="1"/>
</dbReference>
<keyword evidence="1" id="KW-0963">Cytoplasm</keyword>
<feature type="domain" description="PAC1-like LisH-like dimerisation" evidence="2">
    <location>
        <begin position="9"/>
        <end position="42"/>
    </location>
</feature>
<dbReference type="FunFam" id="2.130.10.10:FF:000342">
    <property type="entry name" value="Nuclear distribution protein PAC1"/>
    <property type="match status" value="1"/>
</dbReference>
<keyword evidence="1" id="KW-0493">Microtubule</keyword>
<sequence>MSQILTASQAEELHKSMVAYLSSIKASQSSNTLREELGIGDNFDEATCKKYEGLLEKKWTGIARLQRKILDLESKITSLQAELDSVPSMARSKQHQDPDNWLPAQSSAHTFESHRDAITSIAFHPVFTSLASGSEDCTIKIWDWELGELERTLKGHMRGVSGLDFGGQKGHTLLASCSGDLTIKLWDPSKDYANIRTLHGHDHSVSAVRFLTSTENLLVSASRDASIRIWDVSTGYCVRTITSNSIWFLDVSPSFDGKWLVAGGRDQAVTVWEVSSAEPKAALLGHDNDVQCCVFAPPASYEYLATLAGHKKAPPASSSSEFVATGSRDKTIKLWEARGRLIKTLVGHDNWIRGLVFHPSGKYLFSVSDDKTIRCWDLSQEGRLVKTISNAHGHFISCIRWAPPPRNAAAAEASETTNGMSKKAPTKPAFQCVIATGSADSCVRVFK</sequence>
<dbReference type="PANTHER" id="PTHR19848:SF8">
    <property type="entry name" value="F-BOX AND WD REPEAT DOMAIN CONTAINING 7"/>
    <property type="match status" value="1"/>
</dbReference>
<dbReference type="GO" id="GO:0070840">
    <property type="term" value="F:dynein complex binding"/>
    <property type="evidence" value="ECO:0007669"/>
    <property type="project" value="UniProtKB-UniRule"/>
</dbReference>
<dbReference type="HAMAP" id="MF_03141">
    <property type="entry name" value="lis1"/>
    <property type="match status" value="1"/>
</dbReference>
<dbReference type="InterPro" id="IPR019775">
    <property type="entry name" value="WD40_repeat_CS"/>
</dbReference>
<dbReference type="InterPro" id="IPR017252">
    <property type="entry name" value="Dynein_regulator_LIS1"/>
</dbReference>
<dbReference type="GO" id="GO:0000922">
    <property type="term" value="C:spindle pole"/>
    <property type="evidence" value="ECO:0007669"/>
    <property type="project" value="UniProtKB-SubCell"/>
</dbReference>
<dbReference type="FunFam" id="1.20.960.30:FF:000002">
    <property type="entry name" value="Platelet-activating factor acetylhydrolase ib"/>
    <property type="match status" value="1"/>
</dbReference>
<keyword evidence="1" id="KW-0131">Cell cycle</keyword>
<keyword evidence="1" id="KW-0175">Coiled coil</keyword>
<dbReference type="PROSITE" id="PS50294">
    <property type="entry name" value="WD_REPEATS_REGION"/>
    <property type="match status" value="4"/>
</dbReference>
<dbReference type="PANTHER" id="PTHR19848">
    <property type="entry name" value="WD40 REPEAT PROTEIN"/>
    <property type="match status" value="1"/>
</dbReference>
<dbReference type="Gene3D" id="1.20.960.30">
    <property type="match status" value="1"/>
</dbReference>
<dbReference type="GO" id="GO:0005875">
    <property type="term" value="C:microtubule associated complex"/>
    <property type="evidence" value="ECO:0007669"/>
    <property type="project" value="UniProtKB-UniRule"/>
</dbReference>
<dbReference type="VEuPathDB" id="FungiDB:ATEG_00408"/>
<dbReference type="GO" id="GO:0007154">
    <property type="term" value="P:cell communication"/>
    <property type="evidence" value="ECO:0007669"/>
    <property type="project" value="UniProtKB-ARBA"/>
</dbReference>
<keyword evidence="1" id="KW-0813">Transport</keyword>
<dbReference type="GO" id="GO:0005737">
    <property type="term" value="C:cytoplasm"/>
    <property type="evidence" value="ECO:0007669"/>
    <property type="project" value="UniProtKB-UniRule"/>
</dbReference>